<evidence type="ECO:0000256" key="9">
    <source>
        <dbReference type="RuleBase" id="RU003953"/>
    </source>
</evidence>
<evidence type="ECO:0000256" key="3">
    <source>
        <dbReference type="ARBA" id="ARBA00022695"/>
    </source>
</evidence>
<sequence>MEIYLVGGAVRDQLLGLPVKDRDWVVVGATAERLLSKGYQQVGKDFPVFLNPNTKEEYALARTERKSGKGYTGFICDFSPNITLEQDLIRRDLTINAMAIDDQGNLHDPYHGKSDLDNRILRHISPAFAEDPLRVYALPALPLVSIILILK</sequence>
<dbReference type="Proteomes" id="UP000278733">
    <property type="component" value="Chromosome"/>
</dbReference>
<keyword evidence="6" id="KW-0067">ATP-binding</keyword>
<evidence type="ECO:0000256" key="4">
    <source>
        <dbReference type="ARBA" id="ARBA00022723"/>
    </source>
</evidence>
<keyword evidence="4" id="KW-0479">Metal-binding</keyword>
<evidence type="ECO:0000256" key="7">
    <source>
        <dbReference type="ARBA" id="ARBA00022842"/>
    </source>
</evidence>
<gene>
    <name evidence="11" type="primary">cca_2</name>
    <name evidence="11" type="ORF">NCTC8284_01773</name>
</gene>
<name>A0A3S4U6U0_9PAST</name>
<dbReference type="KEGG" id="rpne:NCTC8284_01773"/>
<protein>
    <submittedName>
        <fullName evidence="11">Multifunctional CCA protein</fullName>
        <ecNumber evidence="11">2.7.7.72</ecNumber>
    </submittedName>
</protein>
<evidence type="ECO:0000313" key="12">
    <source>
        <dbReference type="Proteomes" id="UP000278733"/>
    </source>
</evidence>
<proteinExistence type="inferred from homology"/>
<evidence type="ECO:0000256" key="6">
    <source>
        <dbReference type="ARBA" id="ARBA00022840"/>
    </source>
</evidence>
<keyword evidence="1 9" id="KW-0808">Transferase</keyword>
<reference evidence="11 12" key="1">
    <citation type="submission" date="2018-12" db="EMBL/GenBank/DDBJ databases">
        <authorList>
            <consortium name="Pathogen Informatics"/>
        </authorList>
    </citation>
    <scope>NUCLEOTIDE SEQUENCE [LARGE SCALE GENOMIC DNA]</scope>
    <source>
        <strain evidence="11 12">NCTC8284</strain>
    </source>
</reference>
<organism evidence="11 12">
    <name type="scientific">Rodentibacter pneumotropicus</name>
    <dbReference type="NCBI Taxonomy" id="758"/>
    <lineage>
        <taxon>Bacteria</taxon>
        <taxon>Pseudomonadati</taxon>
        <taxon>Pseudomonadota</taxon>
        <taxon>Gammaproteobacteria</taxon>
        <taxon>Pasteurellales</taxon>
        <taxon>Pasteurellaceae</taxon>
        <taxon>Rodentibacter</taxon>
    </lineage>
</organism>
<keyword evidence="3 11" id="KW-0548">Nucleotidyltransferase</keyword>
<dbReference type="GO" id="GO:0004810">
    <property type="term" value="F:CCA tRNA nucleotidyltransferase activity"/>
    <property type="evidence" value="ECO:0007669"/>
    <property type="project" value="UniProtKB-EC"/>
</dbReference>
<keyword evidence="8 9" id="KW-0694">RNA-binding</keyword>
<dbReference type="GO" id="GO:0003723">
    <property type="term" value="F:RNA binding"/>
    <property type="evidence" value="ECO:0007669"/>
    <property type="project" value="UniProtKB-KW"/>
</dbReference>
<evidence type="ECO:0000256" key="1">
    <source>
        <dbReference type="ARBA" id="ARBA00022679"/>
    </source>
</evidence>
<dbReference type="GO" id="GO:0008033">
    <property type="term" value="P:tRNA processing"/>
    <property type="evidence" value="ECO:0007669"/>
    <property type="project" value="UniProtKB-KW"/>
</dbReference>
<dbReference type="GO" id="GO:0046872">
    <property type="term" value="F:metal ion binding"/>
    <property type="evidence" value="ECO:0007669"/>
    <property type="project" value="UniProtKB-KW"/>
</dbReference>
<dbReference type="InterPro" id="IPR002646">
    <property type="entry name" value="PolA_pol_head_dom"/>
</dbReference>
<feature type="domain" description="Poly A polymerase head" evidence="10">
    <location>
        <begin position="3"/>
        <end position="122"/>
    </location>
</feature>
<dbReference type="PANTHER" id="PTHR47545:SF1">
    <property type="entry name" value="MULTIFUNCTIONAL CCA PROTEIN"/>
    <property type="match status" value="1"/>
</dbReference>
<comment type="similarity">
    <text evidence="9">Belongs to the tRNA nucleotidyltransferase/poly(A) polymerase family.</text>
</comment>
<dbReference type="EC" id="2.7.7.72" evidence="11"/>
<dbReference type="InterPro" id="IPR043519">
    <property type="entry name" value="NT_sf"/>
</dbReference>
<evidence type="ECO:0000256" key="8">
    <source>
        <dbReference type="ARBA" id="ARBA00022884"/>
    </source>
</evidence>
<accession>A0A3S4U6U0</accession>
<evidence type="ECO:0000259" key="10">
    <source>
        <dbReference type="Pfam" id="PF01743"/>
    </source>
</evidence>
<dbReference type="Pfam" id="PF01743">
    <property type="entry name" value="PolyA_pol"/>
    <property type="match status" value="1"/>
</dbReference>
<dbReference type="InterPro" id="IPR050124">
    <property type="entry name" value="tRNA_CCA-adding_enzyme"/>
</dbReference>
<dbReference type="EMBL" id="LR134405">
    <property type="protein sequence ID" value="VEH66602.1"/>
    <property type="molecule type" value="Genomic_DNA"/>
</dbReference>
<dbReference type="SUPFAM" id="SSF81301">
    <property type="entry name" value="Nucleotidyltransferase"/>
    <property type="match status" value="1"/>
</dbReference>
<keyword evidence="2" id="KW-0819">tRNA processing</keyword>
<keyword evidence="5" id="KW-0547">Nucleotide-binding</keyword>
<evidence type="ECO:0000313" key="11">
    <source>
        <dbReference type="EMBL" id="VEH66602.1"/>
    </source>
</evidence>
<dbReference type="GO" id="GO:0005524">
    <property type="term" value="F:ATP binding"/>
    <property type="evidence" value="ECO:0007669"/>
    <property type="project" value="UniProtKB-KW"/>
</dbReference>
<keyword evidence="7" id="KW-0460">Magnesium</keyword>
<dbReference type="Gene3D" id="3.30.460.10">
    <property type="entry name" value="Beta Polymerase, domain 2"/>
    <property type="match status" value="1"/>
</dbReference>
<evidence type="ECO:0000256" key="5">
    <source>
        <dbReference type="ARBA" id="ARBA00022741"/>
    </source>
</evidence>
<dbReference type="AlphaFoldDB" id="A0A3S4U6U0"/>
<evidence type="ECO:0000256" key="2">
    <source>
        <dbReference type="ARBA" id="ARBA00022694"/>
    </source>
</evidence>
<dbReference type="PANTHER" id="PTHR47545">
    <property type="entry name" value="MULTIFUNCTIONAL CCA PROTEIN"/>
    <property type="match status" value="1"/>
</dbReference>